<evidence type="ECO:0000313" key="5">
    <source>
        <dbReference type="EMBL" id="TWX53237.1"/>
    </source>
</evidence>
<feature type="domain" description="Transposase TnpC homeodomain" evidence="3">
    <location>
        <begin position="47"/>
        <end position="115"/>
    </location>
</feature>
<dbReference type="Proteomes" id="UP000321917">
    <property type="component" value="Unassembled WGS sequence"/>
</dbReference>
<comment type="caution">
    <text evidence="6">The sequence shown here is derived from an EMBL/GenBank/DDBJ whole genome shotgun (WGS) entry which is preliminary data.</text>
</comment>
<dbReference type="InterPro" id="IPR052344">
    <property type="entry name" value="Transposase-related"/>
</dbReference>
<evidence type="ECO:0000259" key="2">
    <source>
        <dbReference type="Pfam" id="PF13005"/>
    </source>
</evidence>
<dbReference type="InterPro" id="IPR004291">
    <property type="entry name" value="Transposase_IS66_central"/>
</dbReference>
<evidence type="ECO:0000259" key="4">
    <source>
        <dbReference type="Pfam" id="PF13817"/>
    </source>
</evidence>
<dbReference type="Pfam" id="PF03050">
    <property type="entry name" value="DDE_Tnp_IS66"/>
    <property type="match status" value="1"/>
</dbReference>
<dbReference type="OrthoDB" id="9800877at2"/>
<proteinExistence type="predicted"/>
<evidence type="ECO:0000313" key="7">
    <source>
        <dbReference type="Proteomes" id="UP000321525"/>
    </source>
</evidence>
<dbReference type="EMBL" id="VOLR01000063">
    <property type="protein sequence ID" value="TWX53237.1"/>
    <property type="molecule type" value="Genomic_DNA"/>
</dbReference>
<gene>
    <name evidence="5" type="ORF">ESZ26_18885</name>
    <name evidence="6" type="ORF">ESZ27_18835</name>
</gene>
<name>A0A5C6Q291_9GAMM</name>
<dbReference type="InterPro" id="IPR024474">
    <property type="entry name" value="Znf_dom_IS66"/>
</dbReference>
<dbReference type="Proteomes" id="UP000321525">
    <property type="component" value="Unassembled WGS sequence"/>
</dbReference>
<feature type="domain" description="Transposase IS66 zinc-finger binding" evidence="2">
    <location>
        <begin position="123"/>
        <end position="167"/>
    </location>
</feature>
<organism evidence="6 8">
    <name type="scientific">Colwellia hornerae</name>
    <dbReference type="NCBI Taxonomy" id="89402"/>
    <lineage>
        <taxon>Bacteria</taxon>
        <taxon>Pseudomonadati</taxon>
        <taxon>Pseudomonadota</taxon>
        <taxon>Gammaproteobacteria</taxon>
        <taxon>Alteromonadales</taxon>
        <taxon>Colwelliaceae</taxon>
        <taxon>Colwellia</taxon>
    </lineage>
</organism>
<dbReference type="PANTHER" id="PTHR33678">
    <property type="entry name" value="BLL1576 PROTEIN"/>
    <property type="match status" value="1"/>
</dbReference>
<evidence type="ECO:0000313" key="6">
    <source>
        <dbReference type="EMBL" id="TWX62447.1"/>
    </source>
</evidence>
<evidence type="ECO:0000259" key="1">
    <source>
        <dbReference type="Pfam" id="PF03050"/>
    </source>
</evidence>
<feature type="domain" description="Transposase IS66 central" evidence="1">
    <location>
        <begin position="187"/>
        <end position="468"/>
    </location>
</feature>
<evidence type="ECO:0000313" key="8">
    <source>
        <dbReference type="Proteomes" id="UP000321917"/>
    </source>
</evidence>
<dbReference type="EMBL" id="VOLQ01000084">
    <property type="protein sequence ID" value="TWX62447.1"/>
    <property type="molecule type" value="Genomic_DNA"/>
</dbReference>
<dbReference type="InterPro" id="IPR024463">
    <property type="entry name" value="Transposase_TnpC_homeodom"/>
</dbReference>
<dbReference type="InterPro" id="IPR039552">
    <property type="entry name" value="IS66_C"/>
</dbReference>
<feature type="domain" description="Transposase IS66 C-terminal" evidence="4">
    <location>
        <begin position="475"/>
        <end position="511"/>
    </location>
</feature>
<sequence length="516" mass="58732">MKFNAKSLPNDPEQLKQMLLELQQRMDEELAQKDNELVEKDVAYQLLLERYNLKLANEYGKKSERMPGADEVFNEVELVLDEHDKKLLAKANTDAPTKIKPKRKPLPAALPRKEIVVDIDESDKVCDCCQSPLHKMGESCSEALEFVPAHIKVIKTIRPKYTCRLCERNGIKNVVKTASMPVTPIPKSIATPSLLSQIISCKYQFGLPLNRQETMFSDIGLELSRQTMSSWMLRSAQLLEPLYNYLKQILLAEPAIFADETPLKVIKAEKATSYMWVYCCGSDRPSEKTNIVLYDYHNSRAAQCAIDFLDGYQGYMHVDGYKAYGLTEAKLVACLAHIRRKFVDAKKIHAKAKTGKVDVVLNLIGKLYGIEQRIKEKSSEDKFDIRQSHAKPIVKELHHWLINHKDKIPPKSKLGEAVSYSLNQFDKFQRYLEDGRLSIDNNRAERAIKPFVIGRKAWLFSNTCNGAHASAILYSLVETAKANGLVVHDYISRCLQHVAEQPNNLESLLPWNIERG</sequence>
<dbReference type="RefSeq" id="WP_146801343.1">
    <property type="nucleotide sequence ID" value="NZ_VOLP01000060.1"/>
</dbReference>
<keyword evidence="7" id="KW-1185">Reference proteome</keyword>
<protein>
    <submittedName>
        <fullName evidence="6">IS66 family transposase</fullName>
    </submittedName>
</protein>
<reference evidence="6 8" key="1">
    <citation type="submission" date="2019-07" db="EMBL/GenBank/DDBJ databases">
        <title>Genomes of sea-ice associated Colwellia species.</title>
        <authorList>
            <person name="Bowman J.P."/>
        </authorList>
    </citation>
    <scope>NUCLEOTIDE SEQUENCE [LARGE SCALE GENOMIC DNA]</scope>
    <source>
        <strain evidence="5 7">ACAM 607</strain>
        <strain evidence="6 8">IC036</strain>
    </source>
</reference>
<dbReference type="Pfam" id="PF13817">
    <property type="entry name" value="DDE_Tnp_IS66_C"/>
    <property type="match status" value="1"/>
</dbReference>
<accession>A0A5C6Q291</accession>
<evidence type="ECO:0000259" key="3">
    <source>
        <dbReference type="Pfam" id="PF13007"/>
    </source>
</evidence>
<dbReference type="Pfam" id="PF13005">
    <property type="entry name" value="zf-IS66"/>
    <property type="match status" value="1"/>
</dbReference>
<dbReference type="NCBIfam" id="NF033517">
    <property type="entry name" value="transpos_IS66"/>
    <property type="match status" value="1"/>
</dbReference>
<dbReference type="Pfam" id="PF13007">
    <property type="entry name" value="LZ_Tnp_IS66"/>
    <property type="match status" value="1"/>
</dbReference>
<dbReference type="AlphaFoldDB" id="A0A5C6Q291"/>